<evidence type="ECO:0000256" key="2">
    <source>
        <dbReference type="ARBA" id="ARBA00022574"/>
    </source>
</evidence>
<dbReference type="AlphaFoldDB" id="A0A9N8ZV59"/>
<feature type="region of interest" description="Disordered" evidence="5">
    <location>
        <begin position="265"/>
        <end position="296"/>
    </location>
</feature>
<keyword evidence="4" id="KW-0539">Nucleus</keyword>
<dbReference type="PANTHER" id="PTHR19932:SF10">
    <property type="entry name" value="WD REPEAT AND HMG-BOX DNA-BINDING PROTEIN 1"/>
    <property type="match status" value="1"/>
</dbReference>
<dbReference type="Pfam" id="PF12341">
    <property type="entry name" value="Mcl1_mid"/>
    <property type="match status" value="1"/>
</dbReference>
<gene>
    <name evidence="8" type="ORF">AMORRO_LOCUS3599</name>
</gene>
<organism evidence="8 9">
    <name type="scientific">Acaulospora morrowiae</name>
    <dbReference type="NCBI Taxonomy" id="94023"/>
    <lineage>
        <taxon>Eukaryota</taxon>
        <taxon>Fungi</taxon>
        <taxon>Fungi incertae sedis</taxon>
        <taxon>Mucoromycota</taxon>
        <taxon>Glomeromycotina</taxon>
        <taxon>Glomeromycetes</taxon>
        <taxon>Diversisporales</taxon>
        <taxon>Acaulosporaceae</taxon>
        <taxon>Acaulospora</taxon>
    </lineage>
</organism>
<feature type="region of interest" description="Disordered" evidence="5">
    <location>
        <begin position="206"/>
        <end position="225"/>
    </location>
</feature>
<dbReference type="GO" id="GO:0006261">
    <property type="term" value="P:DNA-templated DNA replication"/>
    <property type="evidence" value="ECO:0007669"/>
    <property type="project" value="TreeGrafter"/>
</dbReference>
<feature type="compositionally biased region" description="Acidic residues" evidence="5">
    <location>
        <begin position="206"/>
        <end position="217"/>
    </location>
</feature>
<dbReference type="GO" id="GO:0006281">
    <property type="term" value="P:DNA repair"/>
    <property type="evidence" value="ECO:0007669"/>
    <property type="project" value="TreeGrafter"/>
</dbReference>
<feature type="region of interest" description="Disordered" evidence="5">
    <location>
        <begin position="1111"/>
        <end position="1135"/>
    </location>
</feature>
<dbReference type="OrthoDB" id="427368at2759"/>
<dbReference type="InterPro" id="IPR022100">
    <property type="entry name" value="WDHD1/CFT4_beta-prop_2nd"/>
</dbReference>
<protein>
    <submittedName>
        <fullName evidence="8">12094_t:CDS:1</fullName>
    </submittedName>
</protein>
<comment type="caution">
    <text evidence="8">The sequence shown here is derived from an EMBL/GenBank/DDBJ whole genome shotgun (WGS) entry which is preliminary data.</text>
</comment>
<feature type="domain" description="WDHD1/CFT4 helical bundle" evidence="7">
    <location>
        <begin position="711"/>
        <end position="808"/>
    </location>
</feature>
<feature type="region of interest" description="Disordered" evidence="5">
    <location>
        <begin position="983"/>
        <end position="1072"/>
    </location>
</feature>
<feature type="compositionally biased region" description="Basic and acidic residues" evidence="5">
    <location>
        <begin position="125"/>
        <end position="161"/>
    </location>
</feature>
<evidence type="ECO:0000256" key="3">
    <source>
        <dbReference type="ARBA" id="ARBA00022737"/>
    </source>
</evidence>
<evidence type="ECO:0000256" key="4">
    <source>
        <dbReference type="ARBA" id="ARBA00023242"/>
    </source>
</evidence>
<dbReference type="GO" id="GO:0000278">
    <property type="term" value="P:mitotic cell cycle"/>
    <property type="evidence" value="ECO:0007669"/>
    <property type="project" value="TreeGrafter"/>
</dbReference>
<proteinExistence type="predicted"/>
<feature type="compositionally biased region" description="Basic and acidic residues" evidence="5">
    <location>
        <begin position="384"/>
        <end position="396"/>
    </location>
</feature>
<keyword evidence="2" id="KW-0853">WD repeat</keyword>
<dbReference type="Proteomes" id="UP000789342">
    <property type="component" value="Unassembled WGS sequence"/>
</dbReference>
<dbReference type="GO" id="GO:0003682">
    <property type="term" value="F:chromatin binding"/>
    <property type="evidence" value="ECO:0007669"/>
    <property type="project" value="TreeGrafter"/>
</dbReference>
<dbReference type="PANTHER" id="PTHR19932">
    <property type="entry name" value="WD REPEAT AND HMG-BOX DNA BINDING PROTEIN"/>
    <property type="match status" value="1"/>
</dbReference>
<dbReference type="InterPro" id="IPR048591">
    <property type="entry name" value="WDHD1/CFT4_hel"/>
</dbReference>
<feature type="compositionally biased region" description="Basic and acidic residues" evidence="5">
    <location>
        <begin position="991"/>
        <end position="1003"/>
    </location>
</feature>
<dbReference type="EMBL" id="CAJVPV010001792">
    <property type="protein sequence ID" value="CAG8508326.1"/>
    <property type="molecule type" value="Genomic_DNA"/>
</dbReference>
<evidence type="ECO:0000259" key="6">
    <source>
        <dbReference type="Pfam" id="PF12341"/>
    </source>
</evidence>
<feature type="compositionally biased region" description="Basic and acidic residues" evidence="5">
    <location>
        <begin position="1022"/>
        <end position="1032"/>
    </location>
</feature>
<dbReference type="GO" id="GO:0043596">
    <property type="term" value="C:nuclear replication fork"/>
    <property type="evidence" value="ECO:0007669"/>
    <property type="project" value="TreeGrafter"/>
</dbReference>
<evidence type="ECO:0000256" key="5">
    <source>
        <dbReference type="SAM" id="MobiDB-lite"/>
    </source>
</evidence>
<feature type="region of interest" description="Disordered" evidence="5">
    <location>
        <begin position="88"/>
        <end position="161"/>
    </location>
</feature>
<evidence type="ECO:0000259" key="7">
    <source>
        <dbReference type="Pfam" id="PF20946"/>
    </source>
</evidence>
<dbReference type="Pfam" id="PF20946">
    <property type="entry name" value="Ctf4_C"/>
    <property type="match status" value="1"/>
</dbReference>
<feature type="domain" description="WDHD1/CFT4 second beta-propeller" evidence="6">
    <location>
        <begin position="415"/>
        <end position="703"/>
    </location>
</feature>
<feature type="compositionally biased region" description="Basic and acidic residues" evidence="5">
    <location>
        <begin position="88"/>
        <end position="106"/>
    </location>
</feature>
<sequence>MESLDVTENKNDLEGIPLEEFDFEKFADETEGNNDKLEDTSENDLYLDDDYKEHDLAIEGFTGDVTSENTTGKLVLTQEDVISENYYLKDKEMGHVPEERNSEDISGKNQANCDPLKDNNISRNDISKDLELSKENDNNIMDKTKENDISRKDDQKMESKQDDVLEYYDEENEQGLDYLEGNHEDILGLQENVQVVLTQEDMLSDDDILDTNDNEPEISDRGVVGMTSDMPVKKTYSRKEKNERDMDVEENDSVFEELDYSDYNKNEIGSRNESGIHTEAEEDVNSNVNEDGQNPIEKMNKNRFDLNDKEAGVVGKNKSNVVLSQEDMLEDEFLEGMLDDEEFLNNIDKNGDKPDDGFSDDNFDNETAGNEKQHVDLSSQDMLEETKIPEPDNYIREAEKKKFRPYDDFTKPQATFQPGSTPMKNHRQYLAMNSVGSISTMEHETFSTITVEYHDQSHNRGYNLRDDFNYSMACLDANGALFATESVKVNAVDTNPSILFYKPRETWAAKGEWMLTLPHDEDIIAIALGSEGIIASTSKGVLRFFSLCGVQTYIFNLSSVVSMVARNEFALIVYNMGIGYKGSQSIGYILYDFRSREILQRDRMPISKDSILQWIGFSEEGMPAMFDSKGVLSVLHHYRTNNQGRWIPILDTSLNRKEEEKEWVYWPVWLNENKLICFICKNGEQYPSIPRPSFDEVNLQIPLLNLDKKDGQYEEKVMRMSVITRFEFDEAKARNSLEWEREKIKQKNKEINDTLLELIMLSCQEEKLQRALDLAKMLSTTKSLDKAIKIANFKKLPILAEKINQIKSVSFSPLITLLSIIFYMDTGKLLTLPYPASEQNNRDAQSTDDDIAFSISNTKSNFKSHKPLDDILFLSSRIAHSPPLNTSSYRQNLSNALDTSGGYDSLTFGSEGDNELMISTSSTSSSYDTQTGSKRRVQEIEHDDLYYDESPKVKKTNQVGTKKNPFLQKPNNPIINPFAVSNESNADEEPETKKAKTIKENKKVAQKRQAKLGEHFGGVTKETSDGQDKEQETESINSMAELGPGTYNTEVNEERREDDITAGEKQSEVIVEEETDTAVLETNVIDKDIEEFNEFEGDPTESQYLMDFDLEQNPMDLEQIPADYEQDPSAVPEEA</sequence>
<name>A0A9N8ZV59_9GLOM</name>
<comment type="subcellular location">
    <subcellularLocation>
        <location evidence="1">Nucleus</location>
    </subcellularLocation>
</comment>
<keyword evidence="9" id="KW-1185">Reference proteome</keyword>
<accession>A0A9N8ZV59</accession>
<feature type="region of interest" description="Disordered" evidence="5">
    <location>
        <begin position="345"/>
        <end position="396"/>
    </location>
</feature>
<reference evidence="8" key="1">
    <citation type="submission" date="2021-06" db="EMBL/GenBank/DDBJ databases">
        <authorList>
            <person name="Kallberg Y."/>
            <person name="Tangrot J."/>
            <person name="Rosling A."/>
        </authorList>
    </citation>
    <scope>NUCLEOTIDE SEQUENCE</scope>
    <source>
        <strain evidence="8">CL551</strain>
    </source>
</reference>
<evidence type="ECO:0000313" key="9">
    <source>
        <dbReference type="Proteomes" id="UP000789342"/>
    </source>
</evidence>
<feature type="compositionally biased region" description="Basic and acidic residues" evidence="5">
    <location>
        <begin position="265"/>
        <end position="279"/>
    </location>
</feature>
<keyword evidence="3" id="KW-0677">Repeat</keyword>
<evidence type="ECO:0000313" key="8">
    <source>
        <dbReference type="EMBL" id="CAG8508326.1"/>
    </source>
</evidence>
<evidence type="ECO:0000256" key="1">
    <source>
        <dbReference type="ARBA" id="ARBA00004123"/>
    </source>
</evidence>